<evidence type="ECO:0000313" key="2">
    <source>
        <dbReference type="Proteomes" id="UP001303046"/>
    </source>
</evidence>
<organism evidence="1 2">
    <name type="scientific">Necator americanus</name>
    <name type="common">Human hookworm</name>
    <dbReference type="NCBI Taxonomy" id="51031"/>
    <lineage>
        <taxon>Eukaryota</taxon>
        <taxon>Metazoa</taxon>
        <taxon>Ecdysozoa</taxon>
        <taxon>Nematoda</taxon>
        <taxon>Chromadorea</taxon>
        <taxon>Rhabditida</taxon>
        <taxon>Rhabditina</taxon>
        <taxon>Rhabditomorpha</taxon>
        <taxon>Strongyloidea</taxon>
        <taxon>Ancylostomatidae</taxon>
        <taxon>Bunostominae</taxon>
        <taxon>Necator</taxon>
    </lineage>
</organism>
<reference evidence="1 2" key="1">
    <citation type="submission" date="2023-08" db="EMBL/GenBank/DDBJ databases">
        <title>A Necator americanus chromosomal reference genome.</title>
        <authorList>
            <person name="Ilik V."/>
            <person name="Petrzelkova K.J."/>
            <person name="Pardy F."/>
            <person name="Fuh T."/>
            <person name="Niatou-Singa F.S."/>
            <person name="Gouil Q."/>
            <person name="Baker L."/>
            <person name="Ritchie M.E."/>
            <person name="Jex A.R."/>
            <person name="Gazzola D."/>
            <person name="Li H."/>
            <person name="Toshio Fujiwara R."/>
            <person name="Zhan B."/>
            <person name="Aroian R.V."/>
            <person name="Pafco B."/>
            <person name="Schwarz E.M."/>
        </authorList>
    </citation>
    <scope>NUCLEOTIDE SEQUENCE [LARGE SCALE GENOMIC DNA]</scope>
    <source>
        <strain evidence="1 2">Aroian</strain>
        <tissue evidence="1">Whole animal</tissue>
    </source>
</reference>
<keyword evidence="2" id="KW-1185">Reference proteome</keyword>
<sequence>MAFAPVRKATDELKDQGLSAHLLDSTILAALCYATKTAMSRLRDPAKYVCRKQCMVATVTLCEESTIHGLKER</sequence>
<gene>
    <name evidence="1" type="primary">Necator_chrIV.g15674</name>
    <name evidence="1" type="ORF">RB195_002379</name>
</gene>
<proteinExistence type="predicted"/>
<name>A0ABR1DIS5_NECAM</name>
<accession>A0ABR1DIS5</accession>
<dbReference type="Proteomes" id="UP001303046">
    <property type="component" value="Unassembled WGS sequence"/>
</dbReference>
<dbReference type="EMBL" id="JAVFWL010000004">
    <property type="protein sequence ID" value="KAK6750366.1"/>
    <property type="molecule type" value="Genomic_DNA"/>
</dbReference>
<evidence type="ECO:0000313" key="1">
    <source>
        <dbReference type="EMBL" id="KAK6750366.1"/>
    </source>
</evidence>
<protein>
    <submittedName>
        <fullName evidence="1">Uncharacterized protein</fullName>
    </submittedName>
</protein>
<comment type="caution">
    <text evidence="1">The sequence shown here is derived from an EMBL/GenBank/DDBJ whole genome shotgun (WGS) entry which is preliminary data.</text>
</comment>